<dbReference type="FunFam" id="3.30.200.20:FF:000285">
    <property type="entry name" value="Putative inactive leucine-rich repeat receptor-like protein kinase"/>
    <property type="match status" value="1"/>
</dbReference>
<dbReference type="GO" id="GO:0004674">
    <property type="term" value="F:protein serine/threonine kinase activity"/>
    <property type="evidence" value="ECO:0007669"/>
    <property type="project" value="UniProtKB-EC"/>
</dbReference>
<dbReference type="InterPro" id="IPR051824">
    <property type="entry name" value="LRR_Rcpt-Like_S/T_Kinase"/>
</dbReference>
<keyword evidence="8" id="KW-0675">Receptor</keyword>
<proteinExistence type="predicted"/>
<protein>
    <submittedName>
        <fullName evidence="14">PREDICTED: probable</fullName>
    </submittedName>
</protein>
<dbReference type="FunFam" id="3.80.10.10:FF:000041">
    <property type="entry name" value="LRR receptor-like serine/threonine-protein kinase ERECTA"/>
    <property type="match status" value="1"/>
</dbReference>
<comment type="subcellular location">
    <subcellularLocation>
        <location evidence="1">Membrane</location>
        <topology evidence="1">Single-pass type I membrane protein</topology>
    </subcellularLocation>
</comment>
<feature type="transmembrane region" description="Helical" evidence="11">
    <location>
        <begin position="400"/>
        <end position="423"/>
    </location>
</feature>
<feature type="binding site" evidence="10">
    <location>
        <position position="515"/>
    </location>
    <ligand>
        <name>ATP</name>
        <dbReference type="ChEBI" id="CHEBI:30616"/>
    </ligand>
</feature>
<dbReference type="InterPro" id="IPR017441">
    <property type="entry name" value="Protein_kinase_ATP_BS"/>
</dbReference>
<keyword evidence="5" id="KW-0677">Repeat</keyword>
<evidence type="ECO:0000256" key="1">
    <source>
        <dbReference type="ARBA" id="ARBA00004479"/>
    </source>
</evidence>
<dbReference type="InterPro" id="IPR032675">
    <property type="entry name" value="LRR_dom_sf"/>
</dbReference>
<dbReference type="Proteomes" id="UP000327085">
    <property type="component" value="Chromosome 2"/>
</dbReference>
<evidence type="ECO:0000313" key="15">
    <source>
        <dbReference type="Proteomes" id="UP000327085"/>
    </source>
</evidence>
<dbReference type="OMA" id="KNVTCSQ"/>
<dbReference type="Gene3D" id="3.30.200.20">
    <property type="entry name" value="Phosphorylase Kinase, domain 1"/>
    <property type="match status" value="1"/>
</dbReference>
<dbReference type="Pfam" id="PF07714">
    <property type="entry name" value="PK_Tyr_Ser-Thr"/>
    <property type="match status" value="1"/>
</dbReference>
<keyword evidence="2" id="KW-0433">Leucine-rich repeat</keyword>
<evidence type="ECO:0000256" key="10">
    <source>
        <dbReference type="PROSITE-ProRule" id="PRU10141"/>
    </source>
</evidence>
<name>A0A5E4G1P8_PRUDU</name>
<dbReference type="PROSITE" id="PS50011">
    <property type="entry name" value="PROTEIN_KINASE_DOM"/>
    <property type="match status" value="1"/>
</dbReference>
<dbReference type="SUPFAM" id="SSF56112">
    <property type="entry name" value="Protein kinase-like (PK-like)"/>
    <property type="match status" value="1"/>
</dbReference>
<evidence type="ECO:0000256" key="3">
    <source>
        <dbReference type="ARBA" id="ARBA00022692"/>
    </source>
</evidence>
<gene>
    <name evidence="14" type="ORF">ALMOND_2B026192</name>
</gene>
<evidence type="ECO:0000259" key="13">
    <source>
        <dbReference type="PROSITE" id="PS50011"/>
    </source>
</evidence>
<keyword evidence="7 11" id="KW-0472">Membrane</keyword>
<evidence type="ECO:0000313" key="14">
    <source>
        <dbReference type="EMBL" id="VVA33659.1"/>
    </source>
</evidence>
<dbReference type="PANTHER" id="PTHR48006:SF84">
    <property type="entry name" value="REPEAT TRANSMEMBRANE PROTEIN KINASE, PUTATIVE, EXPRESSED-RELATED"/>
    <property type="match status" value="1"/>
</dbReference>
<evidence type="ECO:0000256" key="9">
    <source>
        <dbReference type="ARBA" id="ARBA00023180"/>
    </source>
</evidence>
<dbReference type="Gramene" id="VVA33659">
    <property type="protein sequence ID" value="VVA33659"/>
    <property type="gene ID" value="Prudul26B026192"/>
</dbReference>
<dbReference type="EMBL" id="CABIKO010000298">
    <property type="protein sequence ID" value="VVA33659.1"/>
    <property type="molecule type" value="Genomic_DNA"/>
</dbReference>
<dbReference type="PROSITE" id="PS00107">
    <property type="entry name" value="PROTEIN_KINASE_ATP"/>
    <property type="match status" value="1"/>
</dbReference>
<evidence type="ECO:0000256" key="11">
    <source>
        <dbReference type="SAM" id="Phobius"/>
    </source>
</evidence>
<keyword evidence="4 12" id="KW-0732">Signal</keyword>
<evidence type="ECO:0000256" key="2">
    <source>
        <dbReference type="ARBA" id="ARBA00022614"/>
    </source>
</evidence>
<sequence length="788" mass="86659">MVLMAKLVCHSYLLLLIIVSLSLHPSSQLQQHTQSQTLLKIQQLLNYPSALNSFSHSHRSNTRDFCKIEPTPSLTLSCYEGNITQLHIIGNNGFPPLPHDFSADYFFATLVGLPGLKVLSLVSLGLWGPMPASIGNLSSLEILNVSTNYLNGTVPLQLSYLRNLQTLILDHNKFTGQVPGWLSSLPVLAVLSLKNNMLNGSLPYSLASLQTLRVLCLSSNFLSGEVPDLRNLTNLQVLDLEDNYFGPHFPSMPSKLVTLVLRKNKFRLGIQTALGSCYQLQKLDISLNGFVGPFLSSWLSLPSIKYLDIAGNKLTGLLFENMTCNSELAFVNLSSNLLSGYLPTCLKKDSKSRVVLYSGNCLANEDQKQHPSYLCHNEALAVRIPPPSEEKHRRTYGKQVVASSAVGGIVGAIAVVGLAFMAAKKFYSEHTTKTPQTRLITDTVSAVNTAKLLSDAKYISDTMKLGASLPAYRTFALEELQEATHNFDDSTLLGEGSHGQIYRGKLPDGTFVAIKGLKMRKRQSPQVYTHLLEQISKLRHSHLVSALGHCLECHPDDSGVSRIFLIFEFVPNGTLRGCISDGPPGRKLTWPQRIIAAIGVAKGIQFLHTGIVPGVKSNNLRIKNVLLDHNLHVKISSYNLPLLAESRGMMGTTVSSPAPKGSVQARASHECKNDVYDIGVILLEIILGRPIMFQNEVGVLKDLLQVSLMTDDTGRRSIVDPAVHKECSDESLKTMMEICVRCLSKEPTDRPSVDDILWNLQFAAQVQDLVREDYLSHQGSPFSSSQQV</sequence>
<organism evidence="14 15">
    <name type="scientific">Prunus dulcis</name>
    <name type="common">Almond</name>
    <name type="synonym">Amygdalus dulcis</name>
    <dbReference type="NCBI Taxonomy" id="3755"/>
    <lineage>
        <taxon>Eukaryota</taxon>
        <taxon>Viridiplantae</taxon>
        <taxon>Streptophyta</taxon>
        <taxon>Embryophyta</taxon>
        <taxon>Tracheophyta</taxon>
        <taxon>Spermatophyta</taxon>
        <taxon>Magnoliopsida</taxon>
        <taxon>eudicotyledons</taxon>
        <taxon>Gunneridae</taxon>
        <taxon>Pentapetalae</taxon>
        <taxon>rosids</taxon>
        <taxon>fabids</taxon>
        <taxon>Rosales</taxon>
        <taxon>Rosaceae</taxon>
        <taxon>Amygdaloideae</taxon>
        <taxon>Amygdaleae</taxon>
        <taxon>Prunus</taxon>
    </lineage>
</organism>
<evidence type="ECO:0000256" key="6">
    <source>
        <dbReference type="ARBA" id="ARBA00022989"/>
    </source>
</evidence>
<dbReference type="GO" id="GO:0016020">
    <property type="term" value="C:membrane"/>
    <property type="evidence" value="ECO:0007669"/>
    <property type="project" value="UniProtKB-SubCell"/>
</dbReference>
<dbReference type="InterPro" id="IPR055414">
    <property type="entry name" value="LRR_R13L4/SHOC2-like"/>
</dbReference>
<evidence type="ECO:0000256" key="5">
    <source>
        <dbReference type="ARBA" id="ARBA00022737"/>
    </source>
</evidence>
<dbReference type="GO" id="GO:0005524">
    <property type="term" value="F:ATP binding"/>
    <property type="evidence" value="ECO:0007669"/>
    <property type="project" value="UniProtKB-UniRule"/>
</dbReference>
<dbReference type="Gene3D" id="3.80.10.10">
    <property type="entry name" value="Ribonuclease Inhibitor"/>
    <property type="match status" value="2"/>
</dbReference>
<evidence type="ECO:0000256" key="7">
    <source>
        <dbReference type="ARBA" id="ARBA00023136"/>
    </source>
</evidence>
<evidence type="ECO:0000256" key="12">
    <source>
        <dbReference type="SAM" id="SignalP"/>
    </source>
</evidence>
<dbReference type="FunFam" id="1.10.510.10:FF:000431">
    <property type="entry name" value="Putative inactive leucine-rich repeat receptor-like protein kinase"/>
    <property type="match status" value="1"/>
</dbReference>
<keyword evidence="3 11" id="KW-0812">Transmembrane</keyword>
<dbReference type="SUPFAM" id="SSF52058">
    <property type="entry name" value="L domain-like"/>
    <property type="match status" value="1"/>
</dbReference>
<dbReference type="Gene3D" id="1.10.510.10">
    <property type="entry name" value="Transferase(Phosphotransferase) domain 1"/>
    <property type="match status" value="1"/>
</dbReference>
<feature type="chain" id="PRO_5023138119" evidence="12">
    <location>
        <begin position="29"/>
        <end position="788"/>
    </location>
</feature>
<evidence type="ECO:0000256" key="4">
    <source>
        <dbReference type="ARBA" id="ARBA00022729"/>
    </source>
</evidence>
<dbReference type="AlphaFoldDB" id="A0A5E4G1P8"/>
<feature type="signal peptide" evidence="12">
    <location>
        <begin position="1"/>
        <end position="28"/>
    </location>
</feature>
<feature type="domain" description="Protein kinase" evidence="13">
    <location>
        <begin position="487"/>
        <end position="762"/>
    </location>
</feature>
<accession>A0A5E4G1P8</accession>
<dbReference type="InterPro" id="IPR001245">
    <property type="entry name" value="Ser-Thr/Tyr_kinase_cat_dom"/>
</dbReference>
<keyword evidence="10" id="KW-0067">ATP-binding</keyword>
<keyword evidence="10" id="KW-0547">Nucleotide-binding</keyword>
<dbReference type="PANTHER" id="PTHR48006">
    <property type="entry name" value="LEUCINE-RICH REPEAT-CONTAINING PROTEIN DDB_G0281931-RELATED"/>
    <property type="match status" value="1"/>
</dbReference>
<keyword evidence="6 11" id="KW-1133">Transmembrane helix</keyword>
<dbReference type="InterPro" id="IPR011009">
    <property type="entry name" value="Kinase-like_dom_sf"/>
</dbReference>
<dbReference type="InParanoid" id="A0A5E4G1P8"/>
<keyword evidence="9" id="KW-0325">Glycoprotein</keyword>
<reference evidence="15" key="1">
    <citation type="journal article" date="2020" name="Plant J.">
        <title>Transposons played a major role in the diversification between the closely related almond and peach genomes: results from the almond genome sequence.</title>
        <authorList>
            <person name="Alioto T."/>
            <person name="Alexiou K.G."/>
            <person name="Bardil A."/>
            <person name="Barteri F."/>
            <person name="Castanera R."/>
            <person name="Cruz F."/>
            <person name="Dhingra A."/>
            <person name="Duval H."/>
            <person name="Fernandez I Marti A."/>
            <person name="Frias L."/>
            <person name="Galan B."/>
            <person name="Garcia J.L."/>
            <person name="Howad W."/>
            <person name="Gomez-Garrido J."/>
            <person name="Gut M."/>
            <person name="Julca I."/>
            <person name="Morata J."/>
            <person name="Puigdomenech P."/>
            <person name="Ribeca P."/>
            <person name="Rubio Cabetas M.J."/>
            <person name="Vlasova A."/>
            <person name="Wirthensohn M."/>
            <person name="Garcia-Mas J."/>
            <person name="Gabaldon T."/>
            <person name="Casacuberta J.M."/>
            <person name="Arus P."/>
        </authorList>
    </citation>
    <scope>NUCLEOTIDE SEQUENCE [LARGE SCALE GENOMIC DNA]</scope>
    <source>
        <strain evidence="15">cv. Texas</strain>
    </source>
</reference>
<dbReference type="Pfam" id="PF23598">
    <property type="entry name" value="LRR_14"/>
    <property type="match status" value="1"/>
</dbReference>
<dbReference type="InterPro" id="IPR000719">
    <property type="entry name" value="Prot_kinase_dom"/>
</dbReference>
<evidence type="ECO:0000256" key="8">
    <source>
        <dbReference type="ARBA" id="ARBA00023170"/>
    </source>
</evidence>